<evidence type="ECO:0000313" key="7">
    <source>
        <dbReference type="EMBL" id="JAT71207.1"/>
    </source>
</evidence>
<dbReference type="GO" id="GO:0032979">
    <property type="term" value="P:protein insertion into mitochondrial inner membrane from matrix"/>
    <property type="evidence" value="ECO:0007669"/>
    <property type="project" value="TreeGrafter"/>
</dbReference>
<comment type="subcellular location">
    <subcellularLocation>
        <location evidence="1">Membrane</location>
        <topology evidence="1">Multi-pass membrane protein</topology>
    </subcellularLocation>
</comment>
<evidence type="ECO:0000256" key="5">
    <source>
        <dbReference type="ARBA" id="ARBA00023136"/>
    </source>
</evidence>
<feature type="region of interest" description="Disordered" evidence="6">
    <location>
        <begin position="194"/>
        <end position="262"/>
    </location>
</feature>
<comment type="similarity">
    <text evidence="2">Belongs to the OXA1/ALB3/YidC (TC 2.A.9.2) family.</text>
</comment>
<sequence>WSDATGSSSHRALDHALSRCCPSSAQQVLWVCGEGARLLTCMQTGTRSSLYFFAFNSSRTSRCPCIGIIAPIAFDHRHVSSERVSRASLRWLSSGSLPPDPSLETGSSALEAASDALSVASTSSSAAAEPWGPLHACMAGLDAVHSTLGLPWWATLSLLAVSVRGVMFPVALKGMRAGGALSLLPEAQAAARRQWEAGGGGRRVPGVDSEGAPGGAGRLTGKPGTSGSGRRGAAESIKSDREPGAEDGEATPQDIPRKGPPLPLVVHHLDRLRLAAGLPHPGWVLGAPLLQVPFFVAGMATARGLAATHWPGLEVGGLAWFTDLTLPALELGSVAAPMGSLGLVLPAAIILSISSVLDAALRVPGGKAGQGDDRAALARFALPYVRLAIDIGLVPLFIIALQVPQAALCYWLTSSGITLLQGKLLRSSPAARRALGLEPGHGTQRAPAAATAAMAATPKPKTLEGRPQPAARGQLSLGLRRVLVEAQSGDEGKLFERAAELVAARQPRAAREVLLRVLELAPRQPSAAFALGQISATRKAWDESERWYAAAAQWHEDPQLVARSWFGAGVAAKMQGEPERALPMFAQTVQTAQTDDLKARALVAQASVHQGLGEVGAAIDVLREAAQYDDKVEAQFIQPLLQRALKKK</sequence>
<keyword evidence="3" id="KW-0812">Transmembrane</keyword>
<evidence type="ECO:0000256" key="3">
    <source>
        <dbReference type="ARBA" id="ARBA00022692"/>
    </source>
</evidence>
<dbReference type="InterPro" id="IPR011990">
    <property type="entry name" value="TPR-like_helical_dom_sf"/>
</dbReference>
<feature type="compositionally biased region" description="Gly residues" evidence="6">
    <location>
        <begin position="212"/>
        <end position="230"/>
    </location>
</feature>
<dbReference type="PANTHER" id="PTHR12428:SF65">
    <property type="entry name" value="CYTOCHROME C OXIDASE ASSEMBLY PROTEIN COX18, MITOCHONDRIAL"/>
    <property type="match status" value="1"/>
</dbReference>
<dbReference type="Gene3D" id="1.25.40.10">
    <property type="entry name" value="Tetratricopeptide repeat domain"/>
    <property type="match status" value="1"/>
</dbReference>
<reference evidence="7" key="1">
    <citation type="submission" date="2015-08" db="EMBL/GenBank/DDBJ databases">
        <authorList>
            <person name="Babu N.S."/>
            <person name="Beckwith C.J."/>
            <person name="Beseler K.G."/>
            <person name="Brison A."/>
            <person name="Carone J.V."/>
            <person name="Caskin T.P."/>
            <person name="Diamond M."/>
            <person name="Durham M.E."/>
            <person name="Foxe J.M."/>
            <person name="Go M."/>
            <person name="Henderson B.A."/>
            <person name="Jones I.B."/>
            <person name="McGettigan J.A."/>
            <person name="Micheletti S.J."/>
            <person name="Nasrallah M.E."/>
            <person name="Ortiz D."/>
            <person name="Piller C.R."/>
            <person name="Privatt S.R."/>
            <person name="Schneider S.L."/>
            <person name="Sharp S."/>
            <person name="Smith T.C."/>
            <person name="Stanton J.D."/>
            <person name="Ullery H.E."/>
            <person name="Wilson R.J."/>
            <person name="Serrano M.G."/>
            <person name="Buck G."/>
            <person name="Lee V."/>
            <person name="Wang Y."/>
            <person name="Carvalho R."/>
            <person name="Voegtly L."/>
            <person name="Shi R."/>
            <person name="Duckworth R."/>
            <person name="Johnson A."/>
            <person name="Loviza R."/>
            <person name="Walstead R."/>
            <person name="Shah Z."/>
            <person name="Kiflezghi M."/>
            <person name="Wade K."/>
            <person name="Ball S.L."/>
            <person name="Bradley K.W."/>
            <person name="Asai D.J."/>
            <person name="Bowman C.A."/>
            <person name="Russell D.A."/>
            <person name="Pope W.H."/>
            <person name="Jacobs-Sera D."/>
            <person name="Hendrix R.W."/>
            <person name="Hatfull G.F."/>
        </authorList>
    </citation>
    <scope>NUCLEOTIDE SEQUENCE</scope>
</reference>
<evidence type="ECO:0000256" key="2">
    <source>
        <dbReference type="ARBA" id="ARBA00010583"/>
    </source>
</evidence>
<protein>
    <submittedName>
        <fullName evidence="7">Uncharacterized protein</fullName>
    </submittedName>
</protein>
<dbReference type="PANTHER" id="PTHR12428">
    <property type="entry name" value="OXA1"/>
    <property type="match status" value="1"/>
</dbReference>
<proteinExistence type="inferred from homology"/>
<organism evidence="7">
    <name type="scientific">Auxenochlorella protothecoides</name>
    <name type="common">Green microalga</name>
    <name type="synonym">Chlorella protothecoides</name>
    <dbReference type="NCBI Taxonomy" id="3075"/>
    <lineage>
        <taxon>Eukaryota</taxon>
        <taxon>Viridiplantae</taxon>
        <taxon>Chlorophyta</taxon>
        <taxon>core chlorophytes</taxon>
        <taxon>Trebouxiophyceae</taxon>
        <taxon>Chlorellales</taxon>
        <taxon>Chlorellaceae</taxon>
        <taxon>Auxenochlorella</taxon>
    </lineage>
</organism>
<dbReference type="InterPro" id="IPR001708">
    <property type="entry name" value="YidC/ALB3/OXA1/COX18"/>
</dbReference>
<keyword evidence="5" id="KW-0472">Membrane</keyword>
<gene>
    <name evidence="7" type="ORF">g.7841</name>
</gene>
<evidence type="ECO:0000256" key="1">
    <source>
        <dbReference type="ARBA" id="ARBA00004141"/>
    </source>
</evidence>
<dbReference type="EMBL" id="GDKF01007415">
    <property type="protein sequence ID" value="JAT71207.1"/>
    <property type="molecule type" value="Transcribed_RNA"/>
</dbReference>
<name>A0A1D1ZWE7_AUXPR</name>
<dbReference type="SUPFAM" id="SSF48452">
    <property type="entry name" value="TPR-like"/>
    <property type="match status" value="1"/>
</dbReference>
<feature type="non-terminal residue" evidence="7">
    <location>
        <position position="1"/>
    </location>
</feature>
<accession>A0A1D1ZWE7</accession>
<dbReference type="GO" id="GO:0005743">
    <property type="term" value="C:mitochondrial inner membrane"/>
    <property type="evidence" value="ECO:0007669"/>
    <property type="project" value="TreeGrafter"/>
</dbReference>
<dbReference type="AlphaFoldDB" id="A0A1D1ZWE7"/>
<keyword evidence="4" id="KW-1133">Transmembrane helix</keyword>
<dbReference type="GO" id="GO:0032977">
    <property type="term" value="F:membrane insertase activity"/>
    <property type="evidence" value="ECO:0007669"/>
    <property type="project" value="InterPro"/>
</dbReference>
<evidence type="ECO:0000256" key="4">
    <source>
        <dbReference type="ARBA" id="ARBA00022989"/>
    </source>
</evidence>
<evidence type="ECO:0000256" key="6">
    <source>
        <dbReference type="SAM" id="MobiDB-lite"/>
    </source>
</evidence>